<protein>
    <recommendedName>
        <fullName evidence="2">Methyltransferase type 11 domain-containing protein</fullName>
    </recommendedName>
</protein>
<dbReference type="PANTHER" id="PTHR44068">
    <property type="entry name" value="ZGC:194242"/>
    <property type="match status" value="1"/>
</dbReference>
<evidence type="ECO:0000313" key="4">
    <source>
        <dbReference type="Proteomes" id="UP000093044"/>
    </source>
</evidence>
<dbReference type="InterPro" id="IPR013216">
    <property type="entry name" value="Methyltransf_11"/>
</dbReference>
<dbReference type="Pfam" id="PF08241">
    <property type="entry name" value="Methyltransf_11"/>
    <property type="match status" value="1"/>
</dbReference>
<keyword evidence="1" id="KW-0808">Transferase</keyword>
<dbReference type="SUPFAM" id="SSF53335">
    <property type="entry name" value="S-adenosyl-L-methionine-dependent methyltransferases"/>
    <property type="match status" value="1"/>
</dbReference>
<feature type="domain" description="Methyltransferase type 11" evidence="2">
    <location>
        <begin position="51"/>
        <end position="149"/>
    </location>
</feature>
<dbReference type="OrthoDB" id="4979at2"/>
<organism evidence="3 4">
    <name type="scientific">Cloacibacillus porcorum</name>
    <dbReference type="NCBI Taxonomy" id="1197717"/>
    <lineage>
        <taxon>Bacteria</taxon>
        <taxon>Thermotogati</taxon>
        <taxon>Synergistota</taxon>
        <taxon>Synergistia</taxon>
        <taxon>Synergistales</taxon>
        <taxon>Synergistaceae</taxon>
        <taxon>Cloacibacillus</taxon>
    </lineage>
</organism>
<sequence length="205" mass="22061">MELMLKALFKNCGKPQGGLGKLLLYGMNIGHGTLSEWGLSQIKIPAAANVLDIGCGGGANLRRLAKRASRGLVCGIDISECSLECSRKKVSEYILDGRCQVKYGSAEKIPFPDGLFDVVTAFETVYFWKDMESALREVGRVLKEGGLFLVVNEASDAQNNCWSDIVDGMTVLGGDELRALFEEAGFSAAEVVSEDDGRICVIGAK</sequence>
<gene>
    <name evidence="3" type="ORF">BED41_02290</name>
</gene>
<dbReference type="STRING" id="1197717.BED41_02290"/>
<evidence type="ECO:0000256" key="1">
    <source>
        <dbReference type="ARBA" id="ARBA00022679"/>
    </source>
</evidence>
<dbReference type="AlphaFoldDB" id="A0A1B2I235"/>
<dbReference type="InterPro" id="IPR050447">
    <property type="entry name" value="Erg6_SMT_methyltransf"/>
</dbReference>
<reference evidence="3" key="1">
    <citation type="submission" date="2016-08" db="EMBL/GenBank/DDBJ databases">
        <title>Complete genome of Cloacibacillus porcorum.</title>
        <authorList>
            <person name="Looft T."/>
            <person name="Bayles D.O."/>
            <person name="Alt D.P."/>
        </authorList>
    </citation>
    <scope>NUCLEOTIDE SEQUENCE [LARGE SCALE GENOMIC DNA]</scope>
    <source>
        <strain evidence="3">CL-84</strain>
    </source>
</reference>
<dbReference type="InterPro" id="IPR029063">
    <property type="entry name" value="SAM-dependent_MTases_sf"/>
</dbReference>
<dbReference type="GO" id="GO:0008757">
    <property type="term" value="F:S-adenosylmethionine-dependent methyltransferase activity"/>
    <property type="evidence" value="ECO:0007669"/>
    <property type="project" value="InterPro"/>
</dbReference>
<evidence type="ECO:0000313" key="3">
    <source>
        <dbReference type="EMBL" id="ANZ44023.1"/>
    </source>
</evidence>
<proteinExistence type="predicted"/>
<dbReference type="CDD" id="cd02440">
    <property type="entry name" value="AdoMet_MTases"/>
    <property type="match status" value="1"/>
</dbReference>
<dbReference type="PANTHER" id="PTHR44068:SF11">
    <property type="entry name" value="GERANYL DIPHOSPHATE 2-C-METHYLTRANSFERASE"/>
    <property type="match status" value="1"/>
</dbReference>
<dbReference type="KEGG" id="cpor:BED41_02290"/>
<dbReference type="Proteomes" id="UP000093044">
    <property type="component" value="Chromosome"/>
</dbReference>
<dbReference type="EMBL" id="CP016757">
    <property type="protein sequence ID" value="ANZ44023.1"/>
    <property type="molecule type" value="Genomic_DNA"/>
</dbReference>
<keyword evidence="4" id="KW-1185">Reference proteome</keyword>
<accession>A0A1B2I235</accession>
<evidence type="ECO:0000259" key="2">
    <source>
        <dbReference type="Pfam" id="PF08241"/>
    </source>
</evidence>
<dbReference type="Gene3D" id="3.40.50.150">
    <property type="entry name" value="Vaccinia Virus protein VP39"/>
    <property type="match status" value="1"/>
</dbReference>
<name>A0A1B2I235_9BACT</name>